<accession>E3H9C3</accession>
<dbReference type="Proteomes" id="UP000006875">
    <property type="component" value="Chromosome"/>
</dbReference>
<evidence type="ECO:0000256" key="1">
    <source>
        <dbReference type="SAM" id="Phobius"/>
    </source>
</evidence>
<dbReference type="eggNOG" id="COG0451">
    <property type="taxonomic scope" value="Bacteria"/>
</dbReference>
<feature type="transmembrane region" description="Helical" evidence="1">
    <location>
        <begin position="88"/>
        <end position="105"/>
    </location>
</feature>
<dbReference type="HOGENOM" id="CLU_057070_0_0_0"/>
<evidence type="ECO:0000313" key="2">
    <source>
        <dbReference type="EMBL" id="ADO83032.1"/>
    </source>
</evidence>
<evidence type="ECO:0000313" key="3">
    <source>
        <dbReference type="Proteomes" id="UP000006875"/>
    </source>
</evidence>
<organism evidence="2 3">
    <name type="scientific">Ilyobacter polytropus (strain ATCC 51220 / DSM 2926 / LMG 16218 / CuHBu1)</name>
    <dbReference type="NCBI Taxonomy" id="572544"/>
    <lineage>
        <taxon>Bacteria</taxon>
        <taxon>Fusobacteriati</taxon>
        <taxon>Fusobacteriota</taxon>
        <taxon>Fusobacteriia</taxon>
        <taxon>Fusobacteriales</taxon>
        <taxon>Fusobacteriaceae</taxon>
        <taxon>Ilyobacter</taxon>
    </lineage>
</organism>
<sequence>MKSKTFNCFIESLLYTTAVYLVFFHFSSFKYSFLAMNLHPLLIVIAVISLKYGTYMSGFVVSFSIIYYILAYIGLGRDMIIFFSSFEYYKFILMFFFTALFLGKLRDTTDQKIMHLEGEVSKTREDYEKQKENNVKLITINSRLKKRIISSRESIVTLNQIKSSFANMNVEQIYTEAILVMRQFLESDVVSIYSFNHEKNFMRLKLRAGNGRIPGFLQVKKDSVFDEVIKAGAPMEFPLDIEGDSPIFVSPIKNNDEILGFINIERMSLEASERYSYEMFKIITHWLNEALSEAFVKEEKEIKENYLKDTKIFTMGYFNKIMSEEERRKKLLGMDFMAFETKIEGVTPDEVAEMIKGKVRESDFMAMDDNKLRILFPATTAASKELLMEKIASLFHGIEVDFYEI</sequence>
<dbReference type="KEGG" id="ipo:Ilyop_1251"/>
<dbReference type="STRING" id="572544.Ilyop_1251"/>
<dbReference type="EMBL" id="CP002281">
    <property type="protein sequence ID" value="ADO83032.1"/>
    <property type="molecule type" value="Genomic_DNA"/>
</dbReference>
<dbReference type="RefSeq" id="WP_013387699.1">
    <property type="nucleotide sequence ID" value="NC_014632.1"/>
</dbReference>
<keyword evidence="1" id="KW-0812">Transmembrane</keyword>
<feature type="transmembrane region" description="Helical" evidence="1">
    <location>
        <begin position="57"/>
        <end position="76"/>
    </location>
</feature>
<protein>
    <recommendedName>
        <fullName evidence="4">GAF domain-containing protein</fullName>
    </recommendedName>
</protein>
<gene>
    <name evidence="2" type="ordered locus">Ilyop_1251</name>
</gene>
<feature type="transmembrane region" description="Helical" evidence="1">
    <location>
        <begin position="32"/>
        <end position="50"/>
    </location>
</feature>
<dbReference type="AlphaFoldDB" id="E3H9C3"/>
<dbReference type="InterPro" id="IPR029016">
    <property type="entry name" value="GAF-like_dom_sf"/>
</dbReference>
<reference evidence="2 3" key="1">
    <citation type="journal article" date="2010" name="Stand. Genomic Sci.">
        <title>Complete genome sequence of Ilyobacter polytropus type strain (CuHbu1).</title>
        <authorList>
            <person name="Sikorski J."/>
            <person name="Chertkov O."/>
            <person name="Lapidus A."/>
            <person name="Nolan M."/>
            <person name="Lucas S."/>
            <person name="Del Rio T.G."/>
            <person name="Tice H."/>
            <person name="Cheng J.F."/>
            <person name="Tapia R."/>
            <person name="Han C."/>
            <person name="Goodwin L."/>
            <person name="Pitluck S."/>
            <person name="Liolios K."/>
            <person name="Ivanova N."/>
            <person name="Mavromatis K."/>
            <person name="Mikhailova N."/>
            <person name="Pati A."/>
            <person name="Chen A."/>
            <person name="Palaniappan K."/>
            <person name="Land M."/>
            <person name="Hauser L."/>
            <person name="Chang Y.J."/>
            <person name="Jeffries C.D."/>
            <person name="Brambilla E."/>
            <person name="Yasawong M."/>
            <person name="Rohde M."/>
            <person name="Pukall R."/>
            <person name="Spring S."/>
            <person name="Goker M."/>
            <person name="Woyke T."/>
            <person name="Bristow J."/>
            <person name="Eisen J.A."/>
            <person name="Markowitz V."/>
            <person name="Hugenholtz P."/>
            <person name="Kyrpides N.C."/>
            <person name="Klenk H.P."/>
        </authorList>
    </citation>
    <scope>NUCLEOTIDE SEQUENCE [LARGE SCALE GENOMIC DNA]</scope>
    <source>
        <strain evidence="3">ATCC 51220 / DSM 2926 / LMG 16218 / CuHBu1</strain>
    </source>
</reference>
<name>E3H9C3_ILYPC</name>
<dbReference type="Gene3D" id="3.30.450.40">
    <property type="match status" value="1"/>
</dbReference>
<keyword evidence="3" id="KW-1185">Reference proteome</keyword>
<dbReference type="SUPFAM" id="SSF55781">
    <property type="entry name" value="GAF domain-like"/>
    <property type="match status" value="1"/>
</dbReference>
<dbReference type="OrthoDB" id="86686at2"/>
<feature type="transmembrane region" description="Helical" evidence="1">
    <location>
        <begin position="7"/>
        <end position="26"/>
    </location>
</feature>
<evidence type="ECO:0008006" key="4">
    <source>
        <dbReference type="Google" id="ProtNLM"/>
    </source>
</evidence>
<proteinExistence type="predicted"/>
<keyword evidence="1" id="KW-0472">Membrane</keyword>
<keyword evidence="1" id="KW-1133">Transmembrane helix</keyword>